<dbReference type="PANTHER" id="PTHR31250:SF27">
    <property type="entry name" value="IQ DOMAIN-CONTAINING PROTEIN IQM5"/>
    <property type="match status" value="1"/>
</dbReference>
<evidence type="ECO:0000256" key="3">
    <source>
        <dbReference type="ARBA" id="ARBA00022490"/>
    </source>
</evidence>
<keyword evidence="6" id="KW-1185">Reference proteome</keyword>
<organism evidence="5 6">
    <name type="scientific">Riccia fluitans</name>
    <dbReference type="NCBI Taxonomy" id="41844"/>
    <lineage>
        <taxon>Eukaryota</taxon>
        <taxon>Viridiplantae</taxon>
        <taxon>Streptophyta</taxon>
        <taxon>Embryophyta</taxon>
        <taxon>Marchantiophyta</taxon>
        <taxon>Marchantiopsida</taxon>
        <taxon>Marchantiidae</taxon>
        <taxon>Marchantiales</taxon>
        <taxon>Ricciaceae</taxon>
        <taxon>Riccia</taxon>
    </lineage>
</organism>
<evidence type="ECO:0000256" key="2">
    <source>
        <dbReference type="ARBA" id="ARBA00004496"/>
    </source>
</evidence>
<dbReference type="PANTHER" id="PTHR31250">
    <property type="entry name" value="IQ DOMAIN-CONTAINING PROTEIN IQM3"/>
    <property type="match status" value="1"/>
</dbReference>
<dbReference type="GO" id="GO:0005737">
    <property type="term" value="C:cytoplasm"/>
    <property type="evidence" value="ECO:0007669"/>
    <property type="project" value="UniProtKB-SubCell"/>
</dbReference>
<sequence length="453" mass="48403">MSSLGMTYRDNTVELPFSPAGGYSLVGASYTITDLSITNGQDPDHKNTVGQTKSWAGSNGSISFQVGRKGSSAVADWWKSKIPGSQTTFDHDPGVLNFAFIGTMTLRLRGGILGNNEDVYTIAGVGIGQGHAGSSNNWWFGGTTGQNTGNNTVRLTGKSTSNYTAKFYFRRGGNGVNVINLTEINYPAFRMFGLRSEYLGESTADTWQKTKGGAAKCPPYVIYYNPTQSATLKITVRGGLLYDSAGELFDTAGADLSHSNIPVAIFVVDSNGNLYASYQFKVFLFHHSTILAGASVASAGELQASKGVITFMSNLSGHYRPDATVAHLQLTEALYRQGYHKAIPLPVGDEIVAMGNSKPRIFTLALLIVSQIMIIDYAISYMSGTATGVLVSSFHTSLGAEVAMYSRISVSVNKILGCCAGIRGIGPTDFKGLSGYKGWQGNVKLYGSADLFR</sequence>
<comment type="subcellular location">
    <subcellularLocation>
        <location evidence="2">Cytoplasm</location>
    </subcellularLocation>
    <subcellularLocation>
        <location evidence="1">Nucleus</location>
    </subcellularLocation>
</comment>
<keyword evidence="3" id="KW-0963">Cytoplasm</keyword>
<evidence type="ECO:0000256" key="1">
    <source>
        <dbReference type="ARBA" id="ARBA00004123"/>
    </source>
</evidence>
<accession>A0ABD1ZFD3</accession>
<evidence type="ECO:0000313" key="6">
    <source>
        <dbReference type="Proteomes" id="UP001605036"/>
    </source>
</evidence>
<dbReference type="AlphaFoldDB" id="A0ABD1ZFD3"/>
<evidence type="ECO:0000256" key="4">
    <source>
        <dbReference type="ARBA" id="ARBA00023242"/>
    </source>
</evidence>
<proteinExistence type="predicted"/>
<protein>
    <submittedName>
        <fullName evidence="5">Uncharacterized protein</fullName>
    </submittedName>
</protein>
<dbReference type="Proteomes" id="UP001605036">
    <property type="component" value="Unassembled WGS sequence"/>
</dbReference>
<evidence type="ECO:0000313" key="5">
    <source>
        <dbReference type="EMBL" id="KAL2649311.1"/>
    </source>
</evidence>
<comment type="caution">
    <text evidence="5">The sequence shown here is derived from an EMBL/GenBank/DDBJ whole genome shotgun (WGS) entry which is preliminary data.</text>
</comment>
<dbReference type="GO" id="GO:0005634">
    <property type="term" value="C:nucleus"/>
    <property type="evidence" value="ECO:0007669"/>
    <property type="project" value="UniProtKB-SubCell"/>
</dbReference>
<name>A0ABD1ZFD3_9MARC</name>
<keyword evidence="4" id="KW-0539">Nucleus</keyword>
<dbReference type="InterPro" id="IPR044159">
    <property type="entry name" value="IQM"/>
</dbReference>
<reference evidence="5 6" key="1">
    <citation type="submission" date="2024-09" db="EMBL/GenBank/DDBJ databases">
        <title>Chromosome-scale assembly of Riccia fluitans.</title>
        <authorList>
            <person name="Paukszto L."/>
            <person name="Sawicki J."/>
            <person name="Karawczyk K."/>
            <person name="Piernik-Szablinska J."/>
            <person name="Szczecinska M."/>
            <person name="Mazdziarz M."/>
        </authorList>
    </citation>
    <scope>NUCLEOTIDE SEQUENCE [LARGE SCALE GENOMIC DNA]</scope>
    <source>
        <strain evidence="5">Rf_01</strain>
        <tissue evidence="5">Aerial parts of the thallus</tissue>
    </source>
</reference>
<dbReference type="EMBL" id="JBHFFA010000001">
    <property type="protein sequence ID" value="KAL2649311.1"/>
    <property type="molecule type" value="Genomic_DNA"/>
</dbReference>
<gene>
    <name evidence="5" type="ORF">R1flu_017439</name>
</gene>